<proteinExistence type="predicted"/>
<organism evidence="1 2">
    <name type="scientific">Violaceomyces palustris</name>
    <dbReference type="NCBI Taxonomy" id="1673888"/>
    <lineage>
        <taxon>Eukaryota</taxon>
        <taxon>Fungi</taxon>
        <taxon>Dikarya</taxon>
        <taxon>Basidiomycota</taxon>
        <taxon>Ustilaginomycotina</taxon>
        <taxon>Ustilaginomycetes</taxon>
        <taxon>Violaceomycetales</taxon>
        <taxon>Violaceomycetaceae</taxon>
        <taxon>Violaceomyces</taxon>
    </lineage>
</organism>
<gene>
    <name evidence="1" type="ORF">IE53DRAFT_390276</name>
</gene>
<keyword evidence="2" id="KW-1185">Reference proteome</keyword>
<protein>
    <submittedName>
        <fullName evidence="1">DNase I-like protein</fullName>
    </submittedName>
</protein>
<reference evidence="1 2" key="1">
    <citation type="journal article" date="2018" name="Mol. Biol. Evol.">
        <title>Broad Genomic Sampling Reveals a Smut Pathogenic Ancestry of the Fungal Clade Ustilaginomycotina.</title>
        <authorList>
            <person name="Kijpornyongpan T."/>
            <person name="Mondo S.J."/>
            <person name="Barry K."/>
            <person name="Sandor L."/>
            <person name="Lee J."/>
            <person name="Lipzen A."/>
            <person name="Pangilinan J."/>
            <person name="LaButti K."/>
            <person name="Hainaut M."/>
            <person name="Henrissat B."/>
            <person name="Grigoriev I.V."/>
            <person name="Spatafora J.W."/>
            <person name="Aime M.C."/>
        </authorList>
    </citation>
    <scope>NUCLEOTIDE SEQUENCE [LARGE SCALE GENOMIC DNA]</scope>
    <source>
        <strain evidence="1 2">SA 807</strain>
    </source>
</reference>
<dbReference type="EMBL" id="KZ820389">
    <property type="protein sequence ID" value="PWN47593.1"/>
    <property type="molecule type" value="Genomic_DNA"/>
</dbReference>
<sequence>MRILVWNVNGLRTLKGYQPWYKLPDWQTCLEHLGADFACFQEIKMTRKQLEEPMCIMSDYHSFFNFHPNKGYSGTATYVRKELCVPLKAEQGITGRLVKDPTADKRLSIGCRPVDCQEIMNPKLFHSIDDEGRAVVLDCGMFVLFNLYCPNETGPERLEYKMSFYHCLAERAHRLIEAGRQVVIVGDMNICREAIDHCDAEQSIKDHELKDFKDHPARAWFDGFLAPKGKLFDVGRMYHPDRKAMYTCWNTLIDARPANYGTRLDYTLVTEGLLKWVKGADIQPEIYGSDHCPVYIDFHDSLEIQGQVVHIRELLNGGREKQPPPLASINYDEFSGKQRKLASFFGRKQPAHPPPSSSSHLTNEETIPGAVVVTRDAKRENGGLIDVLPSSSSCSGAGTVEVDEPPSLAEALSALRKSQEDQASSQTQVESQEGGIAQGFVSPDPNKQEGGTKSTPSCSTCLPVLSHEPGSSYTRQQSSGASLVNLAERRAGRKDPPSSSSVSSIKGKKASTGKSTKGVSGSIASQTKLGAFFSRAQRTGSTTKSMEEEGRRPAKLEEDSRDRHDASVSPDLGGRQDHRSETRENEWKAQDEVDRSKVDAATVERESSPLEGESLSIPRYDDPQGERDRDPATGRVTSSLAWGKIFKRRPPPKCRGHGEDCKSLTVNKTGLNQGRKFWICSRPVGPGYEKKGRKSGPADSRYRCDFFVWDSDVRSSSNAGLGGGVKLEVGGSKRSHNEVEEEEMEILRNLSKMEEREETMGLFIEEVENGEAEERDRTRASSNQPHKRVKVS</sequence>
<evidence type="ECO:0000313" key="1">
    <source>
        <dbReference type="EMBL" id="PWN47593.1"/>
    </source>
</evidence>
<name>A0ACD0NP57_9BASI</name>
<evidence type="ECO:0000313" key="2">
    <source>
        <dbReference type="Proteomes" id="UP000245626"/>
    </source>
</evidence>
<accession>A0ACD0NP57</accession>
<dbReference type="Proteomes" id="UP000245626">
    <property type="component" value="Unassembled WGS sequence"/>
</dbReference>